<proteinExistence type="predicted"/>
<organism evidence="2 3">
    <name type="scientific">Halanaerobium saccharolyticum subsp. saccharolyticum DSM 6643</name>
    <dbReference type="NCBI Taxonomy" id="1293054"/>
    <lineage>
        <taxon>Bacteria</taxon>
        <taxon>Bacillati</taxon>
        <taxon>Bacillota</taxon>
        <taxon>Clostridia</taxon>
        <taxon>Halanaerobiales</taxon>
        <taxon>Halanaerobiaceae</taxon>
        <taxon>Halanaerobium</taxon>
    </lineage>
</organism>
<evidence type="ECO:0000259" key="1">
    <source>
        <dbReference type="Pfam" id="PF00814"/>
    </source>
</evidence>
<dbReference type="InterPro" id="IPR022496">
    <property type="entry name" value="T6A_TsaB"/>
</dbReference>
<dbReference type="InterPro" id="IPR043129">
    <property type="entry name" value="ATPase_NBD"/>
</dbReference>
<sequence>MLILGIDTSTDNLGLALMEDDQLKGEYNLSLKRKHSEKLLPLIEQIFSLLEIKPTDLEAAAVSIGPGSFTGLRIGITTAKILGRIFQIPVKGISTLEIMAAGVESNYILSMLDARRQRIYYSFYKSNFENNNYLPEKILGAASAQISEMPDLLNNFKKEEITVIGEKTTEVSEVLKENKFIINKCASEKNIPRAAVLARLGRDYISLGQEDNIYELKPAYLKKPQAEIDWQQKYSNN</sequence>
<dbReference type="STRING" id="1293054.HSACCH_00132"/>
<dbReference type="Proteomes" id="UP000012063">
    <property type="component" value="Unassembled WGS sequence"/>
</dbReference>
<dbReference type="CDD" id="cd24032">
    <property type="entry name" value="ASKHA_NBD_TsaB"/>
    <property type="match status" value="1"/>
</dbReference>
<dbReference type="Pfam" id="PF00814">
    <property type="entry name" value="TsaD"/>
    <property type="match status" value="1"/>
</dbReference>
<dbReference type="SUPFAM" id="SSF53067">
    <property type="entry name" value="Actin-like ATPase domain"/>
    <property type="match status" value="2"/>
</dbReference>
<dbReference type="InterPro" id="IPR000905">
    <property type="entry name" value="Gcp-like_dom"/>
</dbReference>
<accession>M5DWM1</accession>
<dbReference type="EMBL" id="CAUI01000005">
    <property type="protein sequence ID" value="CCU77741.1"/>
    <property type="molecule type" value="Genomic_DNA"/>
</dbReference>
<gene>
    <name evidence="2" type="ORF">HSACCH_00132</name>
</gene>
<name>M5DWM1_9FIRM</name>
<comment type="caution">
    <text evidence="2">The sequence shown here is derived from an EMBL/GenBank/DDBJ whole genome shotgun (WGS) entry which is preliminary data.</text>
</comment>
<keyword evidence="3" id="KW-1185">Reference proteome</keyword>
<dbReference type="PANTHER" id="PTHR11735">
    <property type="entry name" value="TRNA N6-ADENOSINE THREONYLCARBAMOYLTRANSFERASE"/>
    <property type="match status" value="1"/>
</dbReference>
<dbReference type="GO" id="GO:0006508">
    <property type="term" value="P:proteolysis"/>
    <property type="evidence" value="ECO:0007669"/>
    <property type="project" value="UniProtKB-KW"/>
</dbReference>
<dbReference type="PANTHER" id="PTHR11735:SF11">
    <property type="entry name" value="TRNA THREONYLCARBAMOYLADENOSINE BIOSYNTHESIS PROTEIN TSAB"/>
    <property type="match status" value="1"/>
</dbReference>
<dbReference type="OrthoDB" id="9784166at2"/>
<dbReference type="NCBIfam" id="TIGR03725">
    <property type="entry name" value="T6A_YeaZ"/>
    <property type="match status" value="1"/>
</dbReference>
<dbReference type="eggNOG" id="COG1214">
    <property type="taxonomic scope" value="Bacteria"/>
</dbReference>
<reference evidence="3" key="1">
    <citation type="journal article" date="2013" name="Genome Announc.">
        <title>Genome Sequence of Halanaerobium saccharolyticum subsp. saccharolyticum Strain DSM 6643T, a Halophilic Hydrogen-Producing Bacterium.</title>
        <authorList>
            <person name="Kivisto A."/>
            <person name="Larjo A."/>
            <person name="Ciranna A."/>
            <person name="Santala V."/>
            <person name="Roos C."/>
            <person name="Karp M."/>
        </authorList>
    </citation>
    <scope>NUCLEOTIDE SEQUENCE [LARGE SCALE GENOMIC DNA]</scope>
    <source>
        <strain evidence="3">DSM 6643</strain>
    </source>
</reference>
<dbReference type="InParanoid" id="M5DWM1"/>
<feature type="domain" description="Gcp-like" evidence="1">
    <location>
        <begin position="32"/>
        <end position="230"/>
    </location>
</feature>
<dbReference type="GO" id="GO:0002949">
    <property type="term" value="P:tRNA threonylcarbamoyladenosine modification"/>
    <property type="evidence" value="ECO:0007669"/>
    <property type="project" value="InterPro"/>
</dbReference>
<evidence type="ECO:0000313" key="2">
    <source>
        <dbReference type="EMBL" id="CCU77741.1"/>
    </source>
</evidence>
<dbReference type="Gene3D" id="3.30.420.40">
    <property type="match status" value="2"/>
</dbReference>
<dbReference type="AlphaFoldDB" id="M5DWM1"/>
<dbReference type="RefSeq" id="WP_005487111.1">
    <property type="nucleotide sequence ID" value="NZ_CAUI01000005.1"/>
</dbReference>
<dbReference type="GO" id="GO:0008233">
    <property type="term" value="F:peptidase activity"/>
    <property type="evidence" value="ECO:0007669"/>
    <property type="project" value="UniProtKB-KW"/>
</dbReference>
<dbReference type="GO" id="GO:0005829">
    <property type="term" value="C:cytosol"/>
    <property type="evidence" value="ECO:0007669"/>
    <property type="project" value="TreeGrafter"/>
</dbReference>
<protein>
    <submittedName>
        <fullName evidence="2">Inactive homolog of metal-dependent proteases,putative molecular chaperone</fullName>
    </submittedName>
</protein>
<keyword evidence="2" id="KW-0645">Protease</keyword>
<keyword evidence="2" id="KW-0378">Hydrolase</keyword>
<evidence type="ECO:0000313" key="3">
    <source>
        <dbReference type="Proteomes" id="UP000012063"/>
    </source>
</evidence>
<dbReference type="FunCoup" id="M5DWM1">
    <property type="interactions" value="355"/>
</dbReference>